<dbReference type="AlphaFoldDB" id="A0A7C9BG97"/>
<organism evidence="2 3">
    <name type="scientific">Salmonirosea aquatica</name>
    <dbReference type="NCBI Taxonomy" id="2654236"/>
    <lineage>
        <taxon>Bacteria</taxon>
        <taxon>Pseudomonadati</taxon>
        <taxon>Bacteroidota</taxon>
        <taxon>Cytophagia</taxon>
        <taxon>Cytophagales</taxon>
        <taxon>Spirosomataceae</taxon>
        <taxon>Salmonirosea</taxon>
    </lineage>
</organism>
<dbReference type="Proteomes" id="UP000479293">
    <property type="component" value="Unassembled WGS sequence"/>
</dbReference>
<dbReference type="InterPro" id="IPR021683">
    <property type="entry name" value="DUF3267"/>
</dbReference>
<keyword evidence="1" id="KW-0472">Membrane</keyword>
<evidence type="ECO:0000313" key="3">
    <source>
        <dbReference type="Proteomes" id="UP000479293"/>
    </source>
</evidence>
<keyword evidence="3" id="KW-1185">Reference proteome</keyword>
<evidence type="ECO:0000256" key="1">
    <source>
        <dbReference type="SAM" id="Phobius"/>
    </source>
</evidence>
<keyword evidence="1" id="KW-0812">Transmembrane</keyword>
<keyword evidence="1" id="KW-1133">Transmembrane helix</keyword>
<evidence type="ECO:0000313" key="2">
    <source>
        <dbReference type="EMBL" id="MPR35160.1"/>
    </source>
</evidence>
<reference evidence="2 3" key="1">
    <citation type="submission" date="2019-10" db="EMBL/GenBank/DDBJ databases">
        <title>Draft Genome Sequence of Cytophagaceae sp. SJW1-29.</title>
        <authorList>
            <person name="Choi A."/>
        </authorList>
    </citation>
    <scope>NUCLEOTIDE SEQUENCE [LARGE SCALE GENOMIC DNA]</scope>
    <source>
        <strain evidence="2 3">SJW1-29</strain>
    </source>
</reference>
<dbReference type="RefSeq" id="WP_152761967.1">
    <property type="nucleotide sequence ID" value="NZ_WHLY01000002.1"/>
</dbReference>
<feature type="transmembrane region" description="Helical" evidence="1">
    <location>
        <begin position="173"/>
        <end position="196"/>
    </location>
</feature>
<gene>
    <name evidence="2" type="ORF">GBK04_17850</name>
</gene>
<dbReference type="EMBL" id="WHLY01000002">
    <property type="protein sequence ID" value="MPR35160.1"/>
    <property type="molecule type" value="Genomic_DNA"/>
</dbReference>
<dbReference type="Pfam" id="PF11667">
    <property type="entry name" value="DUF3267"/>
    <property type="match status" value="1"/>
</dbReference>
<name>A0A7C9BG97_9BACT</name>
<feature type="transmembrane region" description="Helical" evidence="1">
    <location>
        <begin position="146"/>
        <end position="167"/>
    </location>
</feature>
<feature type="transmembrane region" description="Helical" evidence="1">
    <location>
        <begin position="53"/>
        <end position="73"/>
    </location>
</feature>
<feature type="transmembrane region" description="Helical" evidence="1">
    <location>
        <begin position="85"/>
        <end position="103"/>
    </location>
</feature>
<sequence length="220" mass="24542">MPRPSVATLYDSGEYRLVESFTIDEMPQFLAREAGFARVPLAGQPEKKATPKWVPIAVLFVLGAGFGALLGLSIKGMVSPPLLPLGWQLVLGVVGLFLVILPVHEGIHALFFKILGARKVGFGYSKKGLMVYAYAQRFVMSLPENALVAAMPFLLISLLLFICWVGVPGLKATWMIIFLLHMLGCMGDFILIGHAWKNRKKAMFTYDDLDEKRTYFFERQ</sequence>
<evidence type="ECO:0008006" key="4">
    <source>
        <dbReference type="Google" id="ProtNLM"/>
    </source>
</evidence>
<proteinExistence type="predicted"/>
<protein>
    <recommendedName>
        <fullName evidence="4">DUF3267 domain-containing protein</fullName>
    </recommendedName>
</protein>
<comment type="caution">
    <text evidence="2">The sequence shown here is derived from an EMBL/GenBank/DDBJ whole genome shotgun (WGS) entry which is preliminary data.</text>
</comment>
<accession>A0A7C9BG97</accession>